<dbReference type="Gene3D" id="3.40.50.300">
    <property type="entry name" value="P-loop containing nucleotide triphosphate hydrolases"/>
    <property type="match status" value="1"/>
</dbReference>
<dbReference type="AlphaFoldDB" id="A0A7K3ULM4"/>
<dbReference type="EMBL" id="WUFT01000026">
    <property type="protein sequence ID" value="NEJ74401.1"/>
    <property type="molecule type" value="Genomic_DNA"/>
</dbReference>
<accession>A0A7K3ULM4</accession>
<comment type="caution">
    <text evidence="2">The sequence shown here is derived from an EMBL/GenBank/DDBJ whole genome shotgun (WGS) entry which is preliminary data.</text>
</comment>
<gene>
    <name evidence="2" type="ORF">GR197_28335</name>
</gene>
<reference evidence="2 3" key="1">
    <citation type="submission" date="2019-12" db="EMBL/GenBank/DDBJ databases">
        <title>Rhizobium genotypes associated with high levels of biological nitrogen fixation by grain legumes in a temperate-maritime cropping system.</title>
        <authorList>
            <person name="Maluk M."/>
            <person name="Francesc Ferrando Molina F."/>
            <person name="Lopez Del Egido L."/>
            <person name="Lafos M."/>
            <person name="Langarica-Fuentes A."/>
            <person name="Gebre Yohannes G."/>
            <person name="Young M.W."/>
            <person name="Martin P."/>
            <person name="Gantlett R."/>
            <person name="Kenicer G."/>
            <person name="Hawes C."/>
            <person name="Begg G.S."/>
            <person name="Quilliam R.S."/>
            <person name="Squire G.R."/>
            <person name="Poole P.S."/>
            <person name="Young P.W."/>
            <person name="Iannetta P.M."/>
            <person name="James E.K."/>
        </authorList>
    </citation>
    <scope>NUCLEOTIDE SEQUENCE [LARGE SCALE GENOMIC DNA]</scope>
    <source>
        <strain evidence="2 3">JHI366</strain>
    </source>
</reference>
<evidence type="ECO:0000313" key="3">
    <source>
        <dbReference type="Proteomes" id="UP000471753"/>
    </source>
</evidence>
<feature type="region of interest" description="Disordered" evidence="1">
    <location>
        <begin position="1"/>
        <end position="39"/>
    </location>
</feature>
<proteinExistence type="predicted"/>
<dbReference type="InterPro" id="IPR027417">
    <property type="entry name" value="P-loop_NTPase"/>
</dbReference>
<organism evidence="2 3">
    <name type="scientific">Rhizobium phaseoli</name>
    <dbReference type="NCBI Taxonomy" id="396"/>
    <lineage>
        <taxon>Bacteria</taxon>
        <taxon>Pseudomonadati</taxon>
        <taxon>Pseudomonadota</taxon>
        <taxon>Alphaproteobacteria</taxon>
        <taxon>Hyphomicrobiales</taxon>
        <taxon>Rhizobiaceae</taxon>
        <taxon>Rhizobium/Agrobacterium group</taxon>
        <taxon>Rhizobium</taxon>
    </lineage>
</organism>
<name>A0A7K3ULM4_9HYPH</name>
<evidence type="ECO:0000313" key="2">
    <source>
        <dbReference type="EMBL" id="NEJ74401.1"/>
    </source>
</evidence>
<sequence length="200" mass="22316">MLLPACAPLPKQHTPRIAREGAYDNGPPQTIRSGGRGKRQSFRQRHVLLDIHSVYNAAFALAEFKSPEFIEAVEKIESVAHDLILKLPSEIPVILKTVLAGTSDWGDAEWKRIVRLGDERGPLLVVHIHCDLEENICRIETAGRVAKRKPRDAEMARRNHAQGKVLAGIDEANLLRLDVTDLSAREAATKIAEWAQKSRQ</sequence>
<evidence type="ECO:0000256" key="1">
    <source>
        <dbReference type="SAM" id="MobiDB-lite"/>
    </source>
</evidence>
<protein>
    <submittedName>
        <fullName evidence="2">Uncharacterized protein</fullName>
    </submittedName>
</protein>
<dbReference type="RefSeq" id="WP_164015649.1">
    <property type="nucleotide sequence ID" value="NZ_WUFT01000026.1"/>
</dbReference>
<dbReference type="Proteomes" id="UP000471753">
    <property type="component" value="Unassembled WGS sequence"/>
</dbReference>